<evidence type="ECO:0000256" key="1">
    <source>
        <dbReference type="ARBA" id="ARBA00009156"/>
    </source>
</evidence>
<accession>A0A3D8L7X5</accession>
<dbReference type="InterPro" id="IPR018484">
    <property type="entry name" value="FGGY_N"/>
</dbReference>
<comment type="caution">
    <text evidence="6">The sequence shown here is derived from an EMBL/GenBank/DDBJ whole genome shotgun (WGS) entry which is preliminary data.</text>
</comment>
<keyword evidence="2" id="KW-0808">Transferase</keyword>
<dbReference type="Gene3D" id="3.30.420.40">
    <property type="match status" value="2"/>
</dbReference>
<dbReference type="GO" id="GO:0005997">
    <property type="term" value="P:xylulose metabolic process"/>
    <property type="evidence" value="ECO:0007669"/>
    <property type="project" value="TreeGrafter"/>
</dbReference>
<dbReference type="SUPFAM" id="SSF53067">
    <property type="entry name" value="Actin-like ATPase domain"/>
    <property type="match status" value="2"/>
</dbReference>
<dbReference type="GO" id="GO:0005829">
    <property type="term" value="C:cytosol"/>
    <property type="evidence" value="ECO:0007669"/>
    <property type="project" value="TreeGrafter"/>
</dbReference>
<evidence type="ECO:0000256" key="2">
    <source>
        <dbReference type="ARBA" id="ARBA00022679"/>
    </source>
</evidence>
<name>A0A3D8L7X5_9BACT</name>
<dbReference type="PANTHER" id="PTHR10196:SF57">
    <property type="entry name" value="XYLULOSE KINASE"/>
    <property type="match status" value="1"/>
</dbReference>
<dbReference type="InterPro" id="IPR049382">
    <property type="entry name" value="FGGY_C_2"/>
</dbReference>
<evidence type="ECO:0000313" key="7">
    <source>
        <dbReference type="Proteomes" id="UP000256708"/>
    </source>
</evidence>
<dbReference type="PANTHER" id="PTHR10196">
    <property type="entry name" value="SUGAR KINASE"/>
    <property type="match status" value="1"/>
</dbReference>
<dbReference type="CDD" id="cd07772">
    <property type="entry name" value="ASKHA_NBD_FGGY_NaCK-like"/>
    <property type="match status" value="1"/>
</dbReference>
<evidence type="ECO:0000313" key="6">
    <source>
        <dbReference type="EMBL" id="RDV13509.1"/>
    </source>
</evidence>
<dbReference type="Pfam" id="PF21546">
    <property type="entry name" value="FGGY_C_2"/>
    <property type="match status" value="1"/>
</dbReference>
<proteinExistence type="inferred from homology"/>
<evidence type="ECO:0000259" key="4">
    <source>
        <dbReference type="Pfam" id="PF00370"/>
    </source>
</evidence>
<dbReference type="GO" id="GO:0004856">
    <property type="term" value="F:D-xylulokinase activity"/>
    <property type="evidence" value="ECO:0007669"/>
    <property type="project" value="TreeGrafter"/>
</dbReference>
<dbReference type="EMBL" id="QRGR01000023">
    <property type="protein sequence ID" value="RDV13509.1"/>
    <property type="molecule type" value="Genomic_DNA"/>
</dbReference>
<dbReference type="OrthoDB" id="9786272at2"/>
<feature type="domain" description="Carbohydrate kinase FGGY C-terminal" evidence="5">
    <location>
        <begin position="246"/>
        <end position="440"/>
    </location>
</feature>
<evidence type="ECO:0000259" key="5">
    <source>
        <dbReference type="Pfam" id="PF21546"/>
    </source>
</evidence>
<dbReference type="AlphaFoldDB" id="A0A3D8L7X5"/>
<reference evidence="7" key="1">
    <citation type="submission" date="2018-08" db="EMBL/GenBank/DDBJ databases">
        <authorList>
            <person name="Liu Z.-W."/>
            <person name="Du Z.-J."/>
        </authorList>
    </citation>
    <scope>NUCLEOTIDE SEQUENCE [LARGE SCALE GENOMIC DNA]</scope>
    <source>
        <strain evidence="7">H4X</strain>
    </source>
</reference>
<protein>
    <submittedName>
        <fullName evidence="6">Carbohydrate kinase</fullName>
    </submittedName>
</protein>
<comment type="similarity">
    <text evidence="1">Belongs to the FGGY kinase family.</text>
</comment>
<keyword evidence="3 6" id="KW-0418">Kinase</keyword>
<gene>
    <name evidence="6" type="ORF">DXT99_19360</name>
</gene>
<dbReference type="Proteomes" id="UP000256708">
    <property type="component" value="Unassembled WGS sequence"/>
</dbReference>
<organism evidence="6 7">
    <name type="scientific">Pontibacter diazotrophicus</name>
    <dbReference type="NCBI Taxonomy" id="1400979"/>
    <lineage>
        <taxon>Bacteria</taxon>
        <taxon>Pseudomonadati</taxon>
        <taxon>Bacteroidota</taxon>
        <taxon>Cytophagia</taxon>
        <taxon>Cytophagales</taxon>
        <taxon>Hymenobacteraceae</taxon>
        <taxon>Pontibacter</taxon>
    </lineage>
</organism>
<keyword evidence="7" id="KW-1185">Reference proteome</keyword>
<dbReference type="RefSeq" id="WP_115567232.1">
    <property type="nucleotide sequence ID" value="NZ_QRGR01000023.1"/>
</dbReference>
<sequence length="464" mass="52606">MQGTPVIAVFDVGKTNKKLFLFDENYRIVFERAARFIETVDEDGDSCENLESLRLSVFDSLHEVFRRQEFDVKAVNFSSYGASFVYLNKDGRPLTPLYNYLKTYPEELKKQFYDTYGGEDKLSKETASPVLGSLNSGMQLYRIKQEKPELYNQIAYALHLPQYMSYLITGKCFSDITSIGCHTNLWDFQKNDYHEWVRKEGIIDKLAPIAPSDEVVPAAFPGNSYKVGIGLHDSSAALIPYLVNFQKPFVLISTGTWCISLNPFNTTPLTDMELQQDCLSFMQYKGKPVKASRFFGGHEHEQQVKRIADHFNQSPVRYKSVPFDPEIISRLQGERPQAGRGRAKESLLQDSTFGQRDLSSFATDIEAYHQFILDLVTQQVASTQLVLEGADVKRIFVDGGFSKNAVYMNLLASLYPDKEVFAASMAQATAIGTAMAIHKHWNTKPMPNDIIELKYYAVTHDAKL</sequence>
<dbReference type="Pfam" id="PF00370">
    <property type="entry name" value="FGGY_N"/>
    <property type="match status" value="1"/>
</dbReference>
<evidence type="ECO:0000256" key="3">
    <source>
        <dbReference type="ARBA" id="ARBA00022777"/>
    </source>
</evidence>
<dbReference type="InterPro" id="IPR043129">
    <property type="entry name" value="ATPase_NBD"/>
</dbReference>
<feature type="domain" description="Carbohydrate kinase FGGY N-terminal" evidence="4">
    <location>
        <begin position="7"/>
        <end position="227"/>
    </location>
</feature>